<dbReference type="EMBL" id="LVLB01000015">
    <property type="protein sequence ID" value="KYN95967.1"/>
    <property type="molecule type" value="Genomic_DNA"/>
</dbReference>
<dbReference type="VEuPathDB" id="PlasmoDB:PGABG01_1435800"/>
<dbReference type="SUPFAM" id="SSF57802">
    <property type="entry name" value="Rubredoxin-like"/>
    <property type="match status" value="1"/>
</dbReference>
<protein>
    <recommendedName>
        <fullName evidence="6">Rubredoxin-like domain-containing protein</fullName>
    </recommendedName>
</protein>
<keyword evidence="1" id="KW-0812">Transmembrane</keyword>
<proteinExistence type="predicted"/>
<sequence length="164" mass="19129">MRVCLLIYIFIVIIIYTISSIKIKRNIYYINNNILKNIYPNTNILKSHNKINITKEENYLQKLHSNISKIGNNIYKNINPFNIAVTIFTFCSVIGLLFKDLIKGKKDILKGGQNNDENLFKYMCVKCNLVIYPAKGREQKFLKDDYICPNCGKSNMDKHNLIKK</sequence>
<evidence type="ECO:0000313" key="3">
    <source>
        <dbReference type="EMBL" id="SOV19164.1"/>
    </source>
</evidence>
<reference evidence="3" key="2">
    <citation type="submission" date="2016-09" db="EMBL/GenBank/DDBJ databases">
        <authorList>
            <consortium name="Pathogen Informatics"/>
            <person name="Sun Q."/>
            <person name="Inoue M."/>
        </authorList>
    </citation>
    <scope>NUCLEOTIDE SEQUENCE</scope>
</reference>
<dbReference type="RefSeq" id="XP_018639433.1">
    <property type="nucleotide sequence ID" value="XM_018788061.1"/>
</dbReference>
<evidence type="ECO:0000313" key="2">
    <source>
        <dbReference type="EMBL" id="KYN95967.1"/>
    </source>
</evidence>
<dbReference type="Proteomes" id="UP000076004">
    <property type="component" value="Unassembled WGS sequence"/>
</dbReference>
<dbReference type="Proteomes" id="UP000831156">
    <property type="component" value="Chromosome 14"/>
</dbReference>
<feature type="transmembrane region" description="Helical" evidence="1">
    <location>
        <begin position="81"/>
        <end position="98"/>
    </location>
</feature>
<dbReference type="OrthoDB" id="368964at2759"/>
<dbReference type="EMBL" id="LT969437">
    <property type="protein sequence ID" value="SOV19164.1"/>
    <property type="molecule type" value="Genomic_DNA"/>
</dbReference>
<name>A0A151LAP6_9APIC</name>
<keyword evidence="1" id="KW-1133">Transmembrane helix</keyword>
<keyword evidence="1" id="KW-0472">Membrane</keyword>
<evidence type="ECO:0008006" key="6">
    <source>
        <dbReference type="Google" id="ProtNLM"/>
    </source>
</evidence>
<dbReference type="AlphaFoldDB" id="A0A151LAP6"/>
<gene>
    <name evidence="3" type="ORF">PGABG01_1435800</name>
    <name evidence="2" type="ORF">PGSY75_1437100</name>
</gene>
<keyword evidence="5" id="KW-1185">Reference proteome</keyword>
<feature type="transmembrane region" description="Helical" evidence="1">
    <location>
        <begin position="5"/>
        <end position="23"/>
    </location>
</feature>
<dbReference type="KEGG" id="pgab:PGSY75_1437100"/>
<evidence type="ECO:0000313" key="4">
    <source>
        <dbReference type="Proteomes" id="UP000076004"/>
    </source>
</evidence>
<accession>A0A151LAP6</accession>
<evidence type="ECO:0000313" key="5">
    <source>
        <dbReference type="Proteomes" id="UP000831156"/>
    </source>
</evidence>
<dbReference type="GeneID" id="29778661"/>
<evidence type="ECO:0000256" key="1">
    <source>
        <dbReference type="SAM" id="Phobius"/>
    </source>
</evidence>
<dbReference type="VEuPathDB" id="PlasmoDB:PGSY75_1437100"/>
<reference evidence="2 4" key="1">
    <citation type="journal article" date="2016" name="Nat. Commun.">
        <title>Genomes of cryptic chimpanzee Plasmodium species reveal key evolutionary events leading to human malaria.</title>
        <authorList>
            <person name="Sundararaman S.A."/>
            <person name="Plenderleith L.J."/>
            <person name="Liu W."/>
            <person name="Loy D.E."/>
            <person name="Learn G.H."/>
            <person name="Li Y."/>
            <person name="Shaw K.S."/>
            <person name="Ayouba A."/>
            <person name="Peeters M."/>
            <person name="Speede S."/>
            <person name="Shaw G.M."/>
            <person name="Bushman F.D."/>
            <person name="Brisson D."/>
            <person name="Rayner J.C."/>
            <person name="Sharp P.M."/>
            <person name="Hahn B.H."/>
        </authorList>
    </citation>
    <scope>NUCLEOTIDE SEQUENCE [LARGE SCALE GENOMIC DNA]</scope>
    <source>
        <strain evidence="2 4">SY75</strain>
    </source>
</reference>
<organism evidence="2 4">
    <name type="scientific">Plasmodium gaboni</name>
    <dbReference type="NCBI Taxonomy" id="647221"/>
    <lineage>
        <taxon>Eukaryota</taxon>
        <taxon>Sar</taxon>
        <taxon>Alveolata</taxon>
        <taxon>Apicomplexa</taxon>
        <taxon>Aconoidasida</taxon>
        <taxon>Haemosporida</taxon>
        <taxon>Plasmodiidae</taxon>
        <taxon>Plasmodium</taxon>
        <taxon>Plasmodium (Laverania)</taxon>
    </lineage>
</organism>